<evidence type="ECO:0000256" key="1">
    <source>
        <dbReference type="SAM" id="MobiDB-lite"/>
    </source>
</evidence>
<dbReference type="EMBL" id="CYKH01000479">
    <property type="protein sequence ID" value="CUF98897.1"/>
    <property type="molecule type" value="Genomic_DNA"/>
</dbReference>
<accession>A0A0S4IUR4</accession>
<evidence type="ECO:0000313" key="2">
    <source>
        <dbReference type="EMBL" id="CUF98897.1"/>
    </source>
</evidence>
<feature type="compositionally biased region" description="Polar residues" evidence="1">
    <location>
        <begin position="475"/>
        <end position="487"/>
    </location>
</feature>
<protein>
    <submittedName>
        <fullName evidence="2">Uncharacterized protein</fullName>
    </submittedName>
</protein>
<proteinExistence type="predicted"/>
<keyword evidence="3" id="KW-1185">Reference proteome</keyword>
<gene>
    <name evidence="2" type="ORF">BSAL_68665</name>
</gene>
<dbReference type="Proteomes" id="UP000051952">
    <property type="component" value="Unassembled WGS sequence"/>
</dbReference>
<sequence>MTTELKSDPRTGLDIVEIPVTHAKYFGDLKGSLIHWFGDVEKFNRMWRVQKRVCIVTDVCIYLCRIDGSITRCAHIQGIQEAIVTDTALGLRIGPPDYDMLIKFDKVKDREDVLHVLSKVYWCVNGQQLERRQLNSESGEAMQQVLNLTKPENFVNRVEPLKSTRALQRLMEEKRRREEEDRMVVEQEFERIKEGLALELQKYRSEEYDKMAAQLASYVKLLNDKDRQIDHLKATSVSLNDPDVWKKCPNCANYRKMLESHPNEDKQKNFRLQREIESQRHIVEHLQAAIQHRSGVGRGGGSGGDLGGSSMQVAALKAELAESSRKNKELQHLLLESPMLTSEVRDRIVRLLSSSSDGAETAERVLLNGRDAVDVLHEKEREIQHLKSTLRDATFRHVQELEACREQIQRYDEQVVSYVSKIQQMHNQQSSMLMGDSQGSPSRAANFSATDFQASTPRQQRGSANPLQSYALPQALQQSPIRNSVASPSPWIR</sequence>
<dbReference type="OrthoDB" id="10656890at2759"/>
<dbReference type="AlphaFoldDB" id="A0A0S4IUR4"/>
<dbReference type="VEuPathDB" id="TriTrypDB:BSAL_68665"/>
<reference evidence="3" key="1">
    <citation type="submission" date="2015-09" db="EMBL/GenBank/DDBJ databases">
        <authorList>
            <consortium name="Pathogen Informatics"/>
        </authorList>
    </citation>
    <scope>NUCLEOTIDE SEQUENCE [LARGE SCALE GENOMIC DNA]</scope>
    <source>
        <strain evidence="3">Lake Konstanz</strain>
    </source>
</reference>
<organism evidence="2 3">
    <name type="scientific">Bodo saltans</name>
    <name type="common">Flagellated protozoan</name>
    <dbReference type="NCBI Taxonomy" id="75058"/>
    <lineage>
        <taxon>Eukaryota</taxon>
        <taxon>Discoba</taxon>
        <taxon>Euglenozoa</taxon>
        <taxon>Kinetoplastea</taxon>
        <taxon>Metakinetoplastina</taxon>
        <taxon>Eubodonida</taxon>
        <taxon>Bodonidae</taxon>
        <taxon>Bodo</taxon>
    </lineage>
</organism>
<evidence type="ECO:0000313" key="3">
    <source>
        <dbReference type="Proteomes" id="UP000051952"/>
    </source>
</evidence>
<name>A0A0S4IUR4_BODSA</name>
<feature type="region of interest" description="Disordered" evidence="1">
    <location>
        <begin position="473"/>
        <end position="493"/>
    </location>
</feature>